<evidence type="ECO:0008006" key="2">
    <source>
        <dbReference type="Google" id="ProtNLM"/>
    </source>
</evidence>
<dbReference type="AlphaFoldDB" id="A0A382P8Y8"/>
<proteinExistence type="predicted"/>
<organism evidence="1">
    <name type="scientific">marine metagenome</name>
    <dbReference type="NCBI Taxonomy" id="408172"/>
    <lineage>
        <taxon>unclassified sequences</taxon>
        <taxon>metagenomes</taxon>
        <taxon>ecological metagenomes</taxon>
    </lineage>
</organism>
<feature type="non-terminal residue" evidence="1">
    <location>
        <position position="193"/>
    </location>
</feature>
<evidence type="ECO:0000313" key="1">
    <source>
        <dbReference type="EMBL" id="SVC69726.1"/>
    </source>
</evidence>
<accession>A0A382P8Y8</accession>
<dbReference type="EMBL" id="UINC01105640">
    <property type="protein sequence ID" value="SVC69726.1"/>
    <property type="molecule type" value="Genomic_DNA"/>
</dbReference>
<reference evidence="1" key="1">
    <citation type="submission" date="2018-05" db="EMBL/GenBank/DDBJ databases">
        <authorList>
            <person name="Lanie J.A."/>
            <person name="Ng W.-L."/>
            <person name="Kazmierczak K.M."/>
            <person name="Andrzejewski T.M."/>
            <person name="Davidsen T.M."/>
            <person name="Wayne K.J."/>
            <person name="Tettelin H."/>
            <person name="Glass J.I."/>
            <person name="Rusch D."/>
            <person name="Podicherti R."/>
            <person name="Tsui H.-C.T."/>
            <person name="Winkler M.E."/>
        </authorList>
    </citation>
    <scope>NUCLEOTIDE SEQUENCE</scope>
</reference>
<name>A0A382P8Y8_9ZZZZ</name>
<sequence length="193" mass="22309">MAPSLRTLVVAVAILSAGAVYSQSRTIHTDHYYITFAPGTERTARRVAEVAEEVFPQLAAAFKYYDEYAPIHIKVRDDSDFGNGSASDYTNEVNIWASNVDWEIRGEHEWIRNVLTHEIAHVITLDKARKKWPFRFALLQVSRFDSNPDIRFDLPLYYLNTPKWWVEGIAQMGPYALGWDTWDSHRDMVLRMA</sequence>
<gene>
    <name evidence="1" type="ORF">METZ01_LOCUS322580</name>
</gene>
<protein>
    <recommendedName>
        <fullName evidence="2">Peptidase MA-like domain-containing protein</fullName>
    </recommendedName>
</protein>